<keyword evidence="3" id="KW-0966">Cell projection</keyword>
<organism evidence="3 4">
    <name type="scientific">Streptomyces niveiscabiei</name>
    <dbReference type="NCBI Taxonomy" id="164115"/>
    <lineage>
        <taxon>Bacteria</taxon>
        <taxon>Bacillati</taxon>
        <taxon>Actinomycetota</taxon>
        <taxon>Actinomycetes</taxon>
        <taxon>Kitasatosporales</taxon>
        <taxon>Streptomycetaceae</taxon>
        <taxon>Streptomyces</taxon>
    </lineage>
</organism>
<proteinExistence type="predicted"/>
<dbReference type="EMBL" id="JBJVNI010000490">
    <property type="protein sequence ID" value="MFM9616299.1"/>
    <property type="molecule type" value="Genomic_DNA"/>
</dbReference>
<evidence type="ECO:0000313" key="3">
    <source>
        <dbReference type="EMBL" id="MFM9616299.1"/>
    </source>
</evidence>
<dbReference type="Proteomes" id="UP001631957">
    <property type="component" value="Unassembled WGS sequence"/>
</dbReference>
<evidence type="ECO:0000259" key="2">
    <source>
        <dbReference type="PROSITE" id="PS51123"/>
    </source>
</evidence>
<feature type="domain" description="OmpA-like" evidence="2">
    <location>
        <begin position="1"/>
        <end position="79"/>
    </location>
</feature>
<dbReference type="InterPro" id="IPR036737">
    <property type="entry name" value="OmpA-like_sf"/>
</dbReference>
<reference evidence="3 4" key="1">
    <citation type="submission" date="2024-12" db="EMBL/GenBank/DDBJ databases">
        <title>Forecasting of Potato common scab and diversities of Pathogenic streptomyces spp. in china.</title>
        <authorList>
            <person name="Handique U."/>
            <person name="Wu J."/>
        </authorList>
    </citation>
    <scope>NUCLEOTIDE SEQUENCE [LARGE SCALE GENOMIC DNA]</scope>
    <source>
        <strain evidence="3 4">ZRIMU1530</strain>
    </source>
</reference>
<keyword evidence="3" id="KW-0969">Cilium</keyword>
<dbReference type="SUPFAM" id="SSF103088">
    <property type="entry name" value="OmpA-like"/>
    <property type="match status" value="1"/>
</dbReference>
<protein>
    <submittedName>
        <fullName evidence="3">Flagellar motor protein MotB</fullName>
    </submittedName>
</protein>
<dbReference type="PANTHER" id="PTHR30329">
    <property type="entry name" value="STATOR ELEMENT OF FLAGELLAR MOTOR COMPLEX"/>
    <property type="match status" value="1"/>
</dbReference>
<dbReference type="RefSeq" id="WP_409135120.1">
    <property type="nucleotide sequence ID" value="NZ_JBJVNI010000490.1"/>
</dbReference>
<keyword evidence="4" id="KW-1185">Reference proteome</keyword>
<dbReference type="Gene3D" id="3.30.1330.60">
    <property type="entry name" value="OmpA-like domain"/>
    <property type="match status" value="1"/>
</dbReference>
<dbReference type="CDD" id="cd07185">
    <property type="entry name" value="OmpA_C-like"/>
    <property type="match status" value="1"/>
</dbReference>
<keyword evidence="1" id="KW-0472">Membrane</keyword>
<dbReference type="InterPro" id="IPR006665">
    <property type="entry name" value="OmpA-like"/>
</dbReference>
<evidence type="ECO:0000313" key="4">
    <source>
        <dbReference type="Proteomes" id="UP001631957"/>
    </source>
</evidence>
<sequence length="79" mass="8544">DKLLFKTGSFSVDEKGKSAIVKVAEVLNKLTDVTIVVEGHTDNKQYTIAKGEVKNNWDLSAMRAAAVTNIIVNEGKLAP</sequence>
<comment type="caution">
    <text evidence="3">The sequence shown here is derived from an EMBL/GenBank/DDBJ whole genome shotgun (WGS) entry which is preliminary data.</text>
</comment>
<dbReference type="InterPro" id="IPR050330">
    <property type="entry name" value="Bact_OuterMem_StrucFunc"/>
</dbReference>
<feature type="non-terminal residue" evidence="3">
    <location>
        <position position="1"/>
    </location>
</feature>
<gene>
    <name evidence="3" type="ORF">ACKI18_48605</name>
</gene>
<name>A0ABW9I7I1_9ACTN</name>
<dbReference type="Pfam" id="PF00691">
    <property type="entry name" value="OmpA"/>
    <property type="match status" value="1"/>
</dbReference>
<dbReference type="PANTHER" id="PTHR30329:SF21">
    <property type="entry name" value="LIPOPROTEIN YIAD-RELATED"/>
    <property type="match status" value="1"/>
</dbReference>
<accession>A0ABW9I7I1</accession>
<feature type="non-terminal residue" evidence="3">
    <location>
        <position position="79"/>
    </location>
</feature>
<dbReference type="PROSITE" id="PS51123">
    <property type="entry name" value="OMPA_2"/>
    <property type="match status" value="1"/>
</dbReference>
<evidence type="ECO:0000256" key="1">
    <source>
        <dbReference type="PROSITE-ProRule" id="PRU00473"/>
    </source>
</evidence>
<keyword evidence="3" id="KW-0282">Flagellum</keyword>